<accession>A0A5M6CBQ8</accession>
<feature type="compositionally biased region" description="Pro residues" evidence="1">
    <location>
        <begin position="1"/>
        <end position="10"/>
    </location>
</feature>
<dbReference type="GeneID" id="43586634"/>
<evidence type="ECO:0000313" key="2">
    <source>
        <dbReference type="EMBL" id="WWD17098.1"/>
    </source>
</evidence>
<dbReference type="OrthoDB" id="2573567at2759"/>
<feature type="compositionally biased region" description="Polar residues" evidence="1">
    <location>
        <begin position="121"/>
        <end position="146"/>
    </location>
</feature>
<feature type="compositionally biased region" description="Basic and acidic residues" evidence="1">
    <location>
        <begin position="543"/>
        <end position="557"/>
    </location>
</feature>
<reference evidence="2" key="2">
    <citation type="submission" date="2024-01" db="EMBL/GenBank/DDBJ databases">
        <title>Comparative genomics of Cryptococcus and Kwoniella reveals pathogenesis evolution and contrasting modes of karyotype evolution via chromosome fusion or intercentromeric recombination.</title>
        <authorList>
            <person name="Coelho M.A."/>
            <person name="David-Palma M."/>
            <person name="Shea T."/>
            <person name="Bowers K."/>
            <person name="McGinley-Smith S."/>
            <person name="Mohammad A.W."/>
            <person name="Gnirke A."/>
            <person name="Yurkov A.M."/>
            <person name="Nowrousian M."/>
            <person name="Sun S."/>
            <person name="Cuomo C.A."/>
            <person name="Heitman J."/>
        </authorList>
    </citation>
    <scope>NUCLEOTIDE SEQUENCE</scope>
    <source>
        <strain evidence="2">CBS 12478</strain>
    </source>
</reference>
<feature type="region of interest" description="Disordered" evidence="1">
    <location>
        <begin position="451"/>
        <end position="577"/>
    </location>
</feature>
<feature type="region of interest" description="Disordered" evidence="1">
    <location>
        <begin position="403"/>
        <end position="434"/>
    </location>
</feature>
<feature type="region of interest" description="Disordered" evidence="1">
    <location>
        <begin position="242"/>
        <end position="381"/>
    </location>
</feature>
<proteinExistence type="predicted"/>
<dbReference type="EMBL" id="CP144053">
    <property type="protein sequence ID" value="WWD17098.1"/>
    <property type="molecule type" value="Genomic_DNA"/>
</dbReference>
<keyword evidence="3" id="KW-1185">Reference proteome</keyword>
<dbReference type="Proteomes" id="UP000322225">
    <property type="component" value="Chromosome 3"/>
</dbReference>
<protein>
    <submittedName>
        <fullName evidence="2">Uncharacterized protein</fullName>
    </submittedName>
</protein>
<feature type="compositionally biased region" description="Polar residues" evidence="1">
    <location>
        <begin position="408"/>
        <end position="422"/>
    </location>
</feature>
<name>A0A5M6CBQ8_9TREE</name>
<dbReference type="KEGG" id="ksn:43586634"/>
<reference evidence="2" key="1">
    <citation type="submission" date="2017-08" db="EMBL/GenBank/DDBJ databases">
        <authorList>
            <person name="Cuomo C."/>
            <person name="Billmyre B."/>
            <person name="Heitman J."/>
        </authorList>
    </citation>
    <scope>NUCLEOTIDE SEQUENCE</scope>
    <source>
        <strain evidence="2">CBS 12478</strain>
    </source>
</reference>
<gene>
    <name evidence="2" type="ORF">CI109_101535</name>
</gene>
<feature type="region of interest" description="Disordered" evidence="1">
    <location>
        <begin position="1"/>
        <end position="159"/>
    </location>
</feature>
<feature type="compositionally biased region" description="Low complexity" evidence="1">
    <location>
        <begin position="346"/>
        <end position="355"/>
    </location>
</feature>
<dbReference type="RefSeq" id="XP_031863457.1">
    <property type="nucleotide sequence ID" value="XM_032002520.1"/>
</dbReference>
<feature type="compositionally biased region" description="Low complexity" evidence="1">
    <location>
        <begin position="64"/>
        <end position="87"/>
    </location>
</feature>
<organism evidence="2 3">
    <name type="scientific">Kwoniella shandongensis</name>
    <dbReference type="NCBI Taxonomy" id="1734106"/>
    <lineage>
        <taxon>Eukaryota</taxon>
        <taxon>Fungi</taxon>
        <taxon>Dikarya</taxon>
        <taxon>Basidiomycota</taxon>
        <taxon>Agaricomycotina</taxon>
        <taxon>Tremellomycetes</taxon>
        <taxon>Tremellales</taxon>
        <taxon>Cryptococcaceae</taxon>
        <taxon>Kwoniella</taxon>
    </lineage>
</organism>
<feature type="compositionally biased region" description="Polar residues" evidence="1">
    <location>
        <begin position="290"/>
        <end position="308"/>
    </location>
</feature>
<feature type="compositionally biased region" description="Polar residues" evidence="1">
    <location>
        <begin position="17"/>
        <end position="27"/>
    </location>
</feature>
<evidence type="ECO:0000313" key="3">
    <source>
        <dbReference type="Proteomes" id="UP000322225"/>
    </source>
</evidence>
<feature type="compositionally biased region" description="Polar residues" evidence="1">
    <location>
        <begin position="491"/>
        <end position="505"/>
    </location>
</feature>
<dbReference type="AlphaFoldDB" id="A0A5M6CBQ8"/>
<sequence length="606" mass="65262">MYPPSSPSPYVPAKSLIPSSPSASGGITLNRARLTRGSSSERIGLVGLSGWRRRPKSNSKGTATGTTISNSAKTTTTTLGRSLSTSGVGSGKSRISTKRSRKGLGLGMGMEETPAKKKRLTVSSIGTKSTPKATSSNPHARSTDQPDANGPPVSSPLGYSELLLDSADEDESRPSHSIPAIRHIPPIQKSDEVFFVTDPARLIVDRSPSPTGDKDALIYERGGDALFPAAHDLFVPLNDISSSSASPLTPGSGDMINPGRTTIHEEDEDEDKSAAKPKRSKWDLTVPLNDLTQPSSPSTARKTTSKPTSKIKQRRSTPYKLPGASTVPPRPSNDENNSPDSVEMSRGVTTPTGRRYPPPPPLTGGANVDREGSPPPPILIHSQADDIIDDVDDGHRMLDIHLEIESSPAASNESGAGGSQQTDSSSEDSDEDPFGLMWMVQAVRDKEPCQWCPSSEFSSPIAPRTPSPIVFSATPSPAHSGAVSPAGKDNGSINQVKVTRPSRVSRSVWRGAEVLKRMDGEEAARPEAGSEGQESHDEEEGPALDRTKRQRQHDSRGKKTARTYRRVERSSTPEITEEALRARQARIQHYQDLQDRHPLTIEYVWW</sequence>
<evidence type="ECO:0000256" key="1">
    <source>
        <dbReference type="SAM" id="MobiDB-lite"/>
    </source>
</evidence>
<feature type="compositionally biased region" description="Basic and acidic residues" evidence="1">
    <location>
        <begin position="513"/>
        <end position="525"/>
    </location>
</feature>